<dbReference type="PROSITE" id="PS51257">
    <property type="entry name" value="PROKAR_LIPOPROTEIN"/>
    <property type="match status" value="1"/>
</dbReference>
<organism evidence="4 5">
    <name type="scientific">Anaeromyxobacter oryzae</name>
    <dbReference type="NCBI Taxonomy" id="2918170"/>
    <lineage>
        <taxon>Bacteria</taxon>
        <taxon>Pseudomonadati</taxon>
        <taxon>Myxococcota</taxon>
        <taxon>Myxococcia</taxon>
        <taxon>Myxococcales</taxon>
        <taxon>Cystobacterineae</taxon>
        <taxon>Anaeromyxobacteraceae</taxon>
        <taxon>Anaeromyxobacter</taxon>
    </lineage>
</organism>
<keyword evidence="2" id="KW-1134">Transmembrane beta strand</keyword>
<protein>
    <submittedName>
        <fullName evidence="4">Membrane protein</fullName>
    </submittedName>
</protein>
<proteinExistence type="inferred from homology"/>
<keyword evidence="2" id="KW-0812">Transmembrane</keyword>
<evidence type="ECO:0000256" key="1">
    <source>
        <dbReference type="ARBA" id="ARBA00007613"/>
    </source>
</evidence>
<keyword evidence="2" id="KW-0472">Membrane</keyword>
<comment type="similarity">
    <text evidence="1 2">Belongs to the outer membrane factor (OMF) (TC 1.B.17) family.</text>
</comment>
<evidence type="ECO:0000256" key="2">
    <source>
        <dbReference type="RuleBase" id="RU362097"/>
    </source>
</evidence>
<dbReference type="Gene3D" id="1.20.1600.10">
    <property type="entry name" value="Outer membrane efflux proteins (OEP)"/>
    <property type="match status" value="1"/>
</dbReference>
<dbReference type="RefSeq" id="WP_248358945.1">
    <property type="nucleotide sequence ID" value="NZ_AP025591.1"/>
</dbReference>
<keyword evidence="2" id="KW-0732">Signal</keyword>
<feature type="signal peptide" evidence="2">
    <location>
        <begin position="1"/>
        <end position="21"/>
    </location>
</feature>
<dbReference type="Pfam" id="PF02321">
    <property type="entry name" value="OEP"/>
    <property type="match status" value="2"/>
</dbReference>
<dbReference type="InterPro" id="IPR010131">
    <property type="entry name" value="MdtP/NodT-like"/>
</dbReference>
<keyword evidence="2" id="KW-0449">Lipoprotein</keyword>
<evidence type="ECO:0000313" key="5">
    <source>
        <dbReference type="Proteomes" id="UP001162891"/>
    </source>
</evidence>
<feature type="compositionally biased region" description="Pro residues" evidence="3">
    <location>
        <begin position="460"/>
        <end position="478"/>
    </location>
</feature>
<dbReference type="InterPro" id="IPR003423">
    <property type="entry name" value="OMP_efflux"/>
</dbReference>
<dbReference type="Proteomes" id="UP001162891">
    <property type="component" value="Chromosome"/>
</dbReference>
<dbReference type="Gene3D" id="2.20.200.10">
    <property type="entry name" value="Outer membrane efflux proteins (OEP)"/>
    <property type="match status" value="1"/>
</dbReference>
<feature type="region of interest" description="Disordered" evidence="3">
    <location>
        <begin position="456"/>
        <end position="478"/>
    </location>
</feature>
<dbReference type="NCBIfam" id="TIGR01845">
    <property type="entry name" value="outer_NodT"/>
    <property type="match status" value="1"/>
</dbReference>
<evidence type="ECO:0000256" key="3">
    <source>
        <dbReference type="SAM" id="MobiDB-lite"/>
    </source>
</evidence>
<comment type="subcellular location">
    <subcellularLocation>
        <location evidence="2">Cell membrane</location>
        <topology evidence="2">Lipid-anchor</topology>
    </subcellularLocation>
</comment>
<accession>A0ABN6MLL2</accession>
<keyword evidence="2" id="KW-0564">Palmitate</keyword>
<gene>
    <name evidence="4" type="ORF">AMOR_09330</name>
</gene>
<evidence type="ECO:0000313" key="4">
    <source>
        <dbReference type="EMBL" id="BDG01937.1"/>
    </source>
</evidence>
<dbReference type="EMBL" id="AP025591">
    <property type="protein sequence ID" value="BDG01937.1"/>
    <property type="molecule type" value="Genomic_DNA"/>
</dbReference>
<sequence>MNRTALVAAALAAAGCSFAPAYRRPDAGVPAEYRLARPGEANSIADLPWWQVFSDPVLQELIAEALAANQDLALATARVAEFRANAGIARADLFPQLAAQATGGYGQPISDKVLEGKPRAHYSVDASVFWELDIWGRVRNGRDAAIADLLATEDGRHAVVLSLVSGVAQAYLELRALDLQLEIARSNAETRRGTLQLFEARGQGGIASDLEVNQARADLAVTLAAIPQTEMLIWMKEHELCVLLGRAPGSIKRGTALADLPEPPELPAGVPAQLLERRPDVLAAEQNIIAAGKRVGVAVAERLPTLSLSGFIGLQARNINDVFDPSALAWDTAGSLFAPIFQGGRLKSAEEAARARLEQSVAAYRKTVEVALQEVADASAGVLKLRDVRAAFQTQVTATTAASTLAMARYQGGVSSYLEVLDAQRQQFDAQLSLANAMRDELTSLVLLYRALGGGWRQEAPPPPPQEPPPPPPGTLKQ</sequence>
<dbReference type="PANTHER" id="PTHR30203:SF33">
    <property type="entry name" value="BLR4455 PROTEIN"/>
    <property type="match status" value="1"/>
</dbReference>
<dbReference type="PANTHER" id="PTHR30203">
    <property type="entry name" value="OUTER MEMBRANE CATION EFFLUX PROTEIN"/>
    <property type="match status" value="1"/>
</dbReference>
<name>A0ABN6MLL2_9BACT</name>
<feature type="chain" id="PRO_5044967940" evidence="2">
    <location>
        <begin position="22"/>
        <end position="478"/>
    </location>
</feature>
<reference evidence="5" key="1">
    <citation type="journal article" date="2022" name="Int. J. Syst. Evol. Microbiol.">
        <title>Anaeromyxobacter oryzae sp. nov., Anaeromyxobacter diazotrophicus sp. nov. and Anaeromyxobacter paludicola sp. nov., isolated from paddy soils.</title>
        <authorList>
            <person name="Itoh H."/>
            <person name="Xu Z."/>
            <person name="Mise K."/>
            <person name="Masuda Y."/>
            <person name="Ushijima N."/>
            <person name="Hayakawa C."/>
            <person name="Shiratori Y."/>
            <person name="Senoo K."/>
        </authorList>
    </citation>
    <scope>NUCLEOTIDE SEQUENCE [LARGE SCALE GENOMIC DNA]</scope>
    <source>
        <strain evidence="5">Red232</strain>
    </source>
</reference>
<keyword evidence="5" id="KW-1185">Reference proteome</keyword>
<dbReference type="SUPFAM" id="SSF56954">
    <property type="entry name" value="Outer membrane efflux proteins (OEP)"/>
    <property type="match status" value="1"/>
</dbReference>